<dbReference type="InterPro" id="IPR049241">
    <property type="entry name" value="DUF6876"/>
</dbReference>
<evidence type="ECO:0000313" key="3">
    <source>
        <dbReference type="Proteomes" id="UP000092164"/>
    </source>
</evidence>
<name>A0A1B7YZ02_9FLAO</name>
<protein>
    <recommendedName>
        <fullName evidence="1">DUF6876 domain-containing protein</fullName>
    </recommendedName>
</protein>
<evidence type="ECO:0000259" key="1">
    <source>
        <dbReference type="Pfam" id="PF21781"/>
    </source>
</evidence>
<sequence length="126" mass="14787">MNDKVREITEGLQHFNGTEIFYQIPLTRTRFTDGLKYLANVAGCFWLIKDVSVIAKSLMDKSYFIAIDFKRLAEKEKTELECEAIITYSDGNDNIFESHRYSFTDFPLDKLRLYFVDNTLMLPSEY</sequence>
<feature type="domain" description="DUF6876" evidence="1">
    <location>
        <begin position="7"/>
        <end position="126"/>
    </location>
</feature>
<dbReference type="EMBL" id="LZFP01000050">
    <property type="protein sequence ID" value="OBR35626.1"/>
    <property type="molecule type" value="Genomic_DNA"/>
</dbReference>
<comment type="caution">
    <text evidence="2">The sequence shown here is derived from an EMBL/GenBank/DDBJ whole genome shotgun (WGS) entry which is preliminary data.</text>
</comment>
<evidence type="ECO:0000313" key="2">
    <source>
        <dbReference type="EMBL" id="OBR35626.1"/>
    </source>
</evidence>
<dbReference type="STRING" id="1836467.BTR34_02035"/>
<accession>A0A1B7YZ02</accession>
<reference evidence="3" key="1">
    <citation type="submission" date="2016-06" db="EMBL/GenBank/DDBJ databases">
        <authorList>
            <person name="Zhan P."/>
        </authorList>
    </citation>
    <scope>NUCLEOTIDE SEQUENCE [LARGE SCALE GENOMIC DNA]</scope>
    <source>
        <strain evidence="3">T28</strain>
    </source>
</reference>
<keyword evidence="3" id="KW-1185">Reference proteome</keyword>
<dbReference type="OrthoDB" id="1441652at2"/>
<dbReference type="AlphaFoldDB" id="A0A1B7YZ02"/>
<dbReference type="RefSeq" id="WP_068486766.1">
    <property type="nucleotide sequence ID" value="NZ_CP018760.1"/>
</dbReference>
<dbReference type="KEGG" id="mart:BTR34_02035"/>
<gene>
    <name evidence="2" type="ORF">A9200_10490</name>
</gene>
<organism evidence="2 3">
    <name type="scientific">Maribacter hydrothermalis</name>
    <dbReference type="NCBI Taxonomy" id="1836467"/>
    <lineage>
        <taxon>Bacteria</taxon>
        <taxon>Pseudomonadati</taxon>
        <taxon>Bacteroidota</taxon>
        <taxon>Flavobacteriia</taxon>
        <taxon>Flavobacteriales</taxon>
        <taxon>Flavobacteriaceae</taxon>
        <taxon>Maribacter</taxon>
    </lineage>
</organism>
<dbReference type="Proteomes" id="UP000092164">
    <property type="component" value="Unassembled WGS sequence"/>
</dbReference>
<proteinExistence type="predicted"/>
<dbReference type="Pfam" id="PF21781">
    <property type="entry name" value="DUF6876"/>
    <property type="match status" value="1"/>
</dbReference>